<feature type="domain" description="Solute-binding protein family 3/N-terminal" evidence="2">
    <location>
        <begin position="38"/>
        <end position="248"/>
    </location>
</feature>
<dbReference type="SUPFAM" id="SSF53850">
    <property type="entry name" value="Periplasmic binding protein-like II"/>
    <property type="match status" value="1"/>
</dbReference>
<dbReference type="Proteomes" id="UP001568698">
    <property type="component" value="Unassembled WGS sequence"/>
</dbReference>
<organism evidence="3 4">
    <name type="scientific">Pseudodesulfovibrio karagichevae</name>
    <dbReference type="NCBI Taxonomy" id="3239305"/>
    <lineage>
        <taxon>Bacteria</taxon>
        <taxon>Pseudomonadati</taxon>
        <taxon>Thermodesulfobacteriota</taxon>
        <taxon>Desulfovibrionia</taxon>
        <taxon>Desulfovibrionales</taxon>
        <taxon>Desulfovibrionaceae</taxon>
    </lineage>
</organism>
<proteinExistence type="predicted"/>
<dbReference type="EMBL" id="JBGLYH010000093">
    <property type="protein sequence ID" value="MEZ7198760.1"/>
    <property type="molecule type" value="Genomic_DNA"/>
</dbReference>
<keyword evidence="1" id="KW-0732">Signal</keyword>
<dbReference type="PANTHER" id="PTHR38834">
    <property type="entry name" value="PERIPLASMIC SUBSTRATE BINDING PROTEIN FAMILY 3"/>
    <property type="match status" value="1"/>
</dbReference>
<protein>
    <submittedName>
        <fullName evidence="3">Substrate-binding periplasmic protein</fullName>
    </submittedName>
</protein>
<feature type="chain" id="PRO_5046357971" evidence="1">
    <location>
        <begin position="24"/>
        <end position="250"/>
    </location>
</feature>
<evidence type="ECO:0000313" key="3">
    <source>
        <dbReference type="EMBL" id="MEZ7198760.1"/>
    </source>
</evidence>
<gene>
    <name evidence="3" type="ORF">AB6M95_18585</name>
</gene>
<dbReference type="Gene3D" id="3.40.190.10">
    <property type="entry name" value="Periplasmic binding protein-like II"/>
    <property type="match status" value="2"/>
</dbReference>
<feature type="signal peptide" evidence="1">
    <location>
        <begin position="1"/>
        <end position="23"/>
    </location>
</feature>
<accession>A0ABV4K9P5</accession>
<name>A0ABV4K9P5_9BACT</name>
<dbReference type="Pfam" id="PF00497">
    <property type="entry name" value="SBP_bac_3"/>
    <property type="match status" value="1"/>
</dbReference>
<keyword evidence="4" id="KW-1185">Reference proteome</keyword>
<dbReference type="PANTHER" id="PTHR38834:SF3">
    <property type="entry name" value="SOLUTE-BINDING PROTEIN FAMILY 3_N-TERMINAL DOMAIN-CONTAINING PROTEIN"/>
    <property type="match status" value="1"/>
</dbReference>
<dbReference type="InterPro" id="IPR001638">
    <property type="entry name" value="Solute-binding_3/MltF_N"/>
</dbReference>
<sequence length="250" mass="28164">MMVTSLIALPLLACLLLASPGLAHEPGDPAEGLTYLTEEFRPLNYTENGRPTGLSVALLKLIWQEMGVPEQPIQVMPWPRIYRSGQMDPHVVIFSMYRTEERERLFKWVGPIVKGRLALFALRSRRLAVRSLRDMDGRRIASLRDIAAASKVLGAGFPLIYASRAEHAIQLLESGRVDAVALDEFRFRRTVAGLSFPPDTFEAVLVLSEDSLYYAFSPDTDDALVARFQRALNAIVKRPVYRNLLNFYVN</sequence>
<comment type="caution">
    <text evidence="3">The sequence shown here is derived from an EMBL/GenBank/DDBJ whole genome shotgun (WGS) entry which is preliminary data.</text>
</comment>
<evidence type="ECO:0000256" key="1">
    <source>
        <dbReference type="SAM" id="SignalP"/>
    </source>
</evidence>
<dbReference type="RefSeq" id="WP_371388242.1">
    <property type="nucleotide sequence ID" value="NZ_JBGLYH010000093.1"/>
</dbReference>
<evidence type="ECO:0000313" key="4">
    <source>
        <dbReference type="Proteomes" id="UP001568698"/>
    </source>
</evidence>
<evidence type="ECO:0000259" key="2">
    <source>
        <dbReference type="Pfam" id="PF00497"/>
    </source>
</evidence>
<reference evidence="3 4" key="1">
    <citation type="submission" date="2024-08" db="EMBL/GenBank/DDBJ databases">
        <title>Sulfate-reducing bacteria isolated from formation water of the oil field in Kazakhstan and description of Pseudodesulfovibrio sp.</title>
        <authorList>
            <person name="Bidzhieva S.K."/>
            <person name="Tourova T.P."/>
            <person name="Grouzdev D.S."/>
            <person name="Beletsky A.V."/>
            <person name="Sokolova D.S."/>
            <person name="Samigullina S.R."/>
            <person name="Poltaraus A.B."/>
            <person name="Avtukh A.N."/>
            <person name="Tereshina V.M."/>
            <person name="Zhaparov N.S."/>
            <person name="Mardanov A.V."/>
            <person name="Nazina T.N."/>
        </authorList>
    </citation>
    <scope>NUCLEOTIDE SEQUENCE [LARGE SCALE GENOMIC DNA]</scope>
    <source>
        <strain evidence="3 4">9FUS</strain>
    </source>
</reference>